<dbReference type="InterPro" id="IPR027417">
    <property type="entry name" value="P-loop_NTPase"/>
</dbReference>
<dbReference type="CDD" id="cd02022">
    <property type="entry name" value="DPCK"/>
    <property type="match status" value="1"/>
</dbReference>
<reference evidence="7 8" key="2">
    <citation type="journal article" date="2016" name="Int. J. Syst. Evol. Microbiol.">
        <title>Bacillus gobiensis sp. nov., isolated from a soil sample.</title>
        <authorList>
            <person name="Liu B."/>
            <person name="Liu G.H."/>
            <person name="Cetin S."/>
            <person name="Schumann P."/>
            <person name="Pan Z.Z."/>
            <person name="Chen Q.Q."/>
        </authorList>
    </citation>
    <scope>NUCLEOTIDE SEQUENCE [LARGE SCALE GENOMIC DNA]</scope>
    <source>
        <strain evidence="7 8">FJAT-4402</strain>
    </source>
</reference>
<dbReference type="EMBL" id="CP012600">
    <property type="protein sequence ID" value="ALC84196.1"/>
    <property type="molecule type" value="Genomic_DNA"/>
</dbReference>
<dbReference type="AlphaFoldDB" id="A0A0M3RB20"/>
<keyword evidence="5" id="KW-0963">Cytoplasm</keyword>
<dbReference type="EC" id="2.7.1.24" evidence="5 6"/>
<dbReference type="NCBIfam" id="TIGR00152">
    <property type="entry name" value="dephospho-CoA kinase"/>
    <property type="match status" value="1"/>
</dbReference>
<dbReference type="Proteomes" id="UP000067625">
    <property type="component" value="Chromosome"/>
</dbReference>
<dbReference type="GO" id="GO:0015937">
    <property type="term" value="P:coenzyme A biosynthetic process"/>
    <property type="evidence" value="ECO:0007669"/>
    <property type="project" value="UniProtKB-UniRule"/>
</dbReference>
<dbReference type="GO" id="GO:0005524">
    <property type="term" value="F:ATP binding"/>
    <property type="evidence" value="ECO:0007669"/>
    <property type="project" value="UniProtKB-UniRule"/>
</dbReference>
<dbReference type="HAMAP" id="MF_00376">
    <property type="entry name" value="Dephospho_CoA_kinase"/>
    <property type="match status" value="1"/>
</dbReference>
<dbReference type="GO" id="GO:0004140">
    <property type="term" value="F:dephospho-CoA kinase activity"/>
    <property type="evidence" value="ECO:0007669"/>
    <property type="project" value="UniProtKB-UniRule"/>
</dbReference>
<evidence type="ECO:0000256" key="3">
    <source>
        <dbReference type="ARBA" id="ARBA00022840"/>
    </source>
</evidence>
<dbReference type="OrthoDB" id="9812943at2"/>
<keyword evidence="8" id="KW-1185">Reference proteome</keyword>
<reference evidence="8" key="1">
    <citation type="submission" date="2015-08" db="EMBL/GenBank/DDBJ databases">
        <title>Genome sequencing project for genomic taxonomy and phylogenomics of Bacillus-like bacteria.</title>
        <authorList>
            <person name="Liu B."/>
            <person name="Wang J."/>
            <person name="Zhu Y."/>
            <person name="Liu G."/>
            <person name="Chen Q."/>
            <person name="Chen Z."/>
            <person name="Lan J."/>
            <person name="Che J."/>
            <person name="Ge C."/>
            <person name="Shi H."/>
            <person name="Pan Z."/>
            <person name="Liu X."/>
        </authorList>
    </citation>
    <scope>NUCLEOTIDE SEQUENCE [LARGE SCALE GENOMIC DNA]</scope>
    <source>
        <strain evidence="8">FJAT-4402</strain>
    </source>
</reference>
<dbReference type="PANTHER" id="PTHR10695:SF46">
    <property type="entry name" value="BIFUNCTIONAL COENZYME A SYNTHASE-RELATED"/>
    <property type="match status" value="1"/>
</dbReference>
<dbReference type="PROSITE" id="PS51219">
    <property type="entry name" value="DPCK"/>
    <property type="match status" value="1"/>
</dbReference>
<keyword evidence="2 5" id="KW-0547">Nucleotide-binding</keyword>
<dbReference type="SUPFAM" id="SSF52540">
    <property type="entry name" value="P-loop containing nucleoside triphosphate hydrolases"/>
    <property type="match status" value="1"/>
</dbReference>
<keyword evidence="5 7" id="KW-0418">Kinase</keyword>
<dbReference type="GO" id="GO:0005737">
    <property type="term" value="C:cytoplasm"/>
    <property type="evidence" value="ECO:0007669"/>
    <property type="project" value="UniProtKB-SubCell"/>
</dbReference>
<keyword evidence="5" id="KW-0808">Transferase</keyword>
<keyword evidence="3 5" id="KW-0067">ATP-binding</keyword>
<dbReference type="UniPathway" id="UPA00241">
    <property type="reaction ID" value="UER00356"/>
</dbReference>
<evidence type="ECO:0000313" key="8">
    <source>
        <dbReference type="Proteomes" id="UP000067625"/>
    </source>
</evidence>
<dbReference type="RefSeq" id="WP_053606069.1">
    <property type="nucleotide sequence ID" value="NZ_CP012600.1"/>
</dbReference>
<name>A0A0M3RB20_9BACI</name>
<protein>
    <recommendedName>
        <fullName evidence="5 6">Dephospho-CoA kinase</fullName>
        <ecNumber evidence="5 6">2.7.1.24</ecNumber>
    </recommendedName>
    <alternativeName>
        <fullName evidence="5">Dephosphocoenzyme A kinase</fullName>
    </alternativeName>
</protein>
<dbReference type="Gene3D" id="3.40.50.300">
    <property type="entry name" value="P-loop containing nucleotide triphosphate hydrolases"/>
    <property type="match status" value="1"/>
</dbReference>
<accession>A0A0M3RB20</accession>
<dbReference type="PANTHER" id="PTHR10695">
    <property type="entry name" value="DEPHOSPHO-COA KINASE-RELATED"/>
    <property type="match status" value="1"/>
</dbReference>
<gene>
    <name evidence="5" type="primary">coaE</name>
    <name evidence="7" type="ORF">AM592_10535</name>
</gene>
<comment type="pathway">
    <text evidence="5">Cofactor biosynthesis; coenzyme A biosynthesis; CoA from (R)-pantothenate: step 5/5.</text>
</comment>
<dbReference type="FunFam" id="3.40.50.300:FF:000485">
    <property type="entry name" value="Dephospho-CoA kinase CAB5"/>
    <property type="match status" value="1"/>
</dbReference>
<dbReference type="STRING" id="1441095.AM592_10535"/>
<dbReference type="PATRIC" id="fig|1441095.3.peg.2324"/>
<keyword evidence="4 5" id="KW-0173">Coenzyme A biosynthesis</keyword>
<evidence type="ECO:0000256" key="1">
    <source>
        <dbReference type="ARBA" id="ARBA00009018"/>
    </source>
</evidence>
<feature type="binding site" evidence="5">
    <location>
        <begin position="12"/>
        <end position="17"/>
    </location>
    <ligand>
        <name>ATP</name>
        <dbReference type="ChEBI" id="CHEBI:30616"/>
    </ligand>
</feature>
<organism evidence="7 8">
    <name type="scientific">Bacillus gobiensis</name>
    <dbReference type="NCBI Taxonomy" id="1441095"/>
    <lineage>
        <taxon>Bacteria</taxon>
        <taxon>Bacillati</taxon>
        <taxon>Bacillota</taxon>
        <taxon>Bacilli</taxon>
        <taxon>Bacillales</taxon>
        <taxon>Bacillaceae</taxon>
        <taxon>Bacillus</taxon>
    </lineage>
</organism>
<comment type="similarity">
    <text evidence="1 5">Belongs to the CoaE family.</text>
</comment>
<dbReference type="InterPro" id="IPR001977">
    <property type="entry name" value="Depp_CoAkinase"/>
</dbReference>
<evidence type="ECO:0000256" key="2">
    <source>
        <dbReference type="ARBA" id="ARBA00022741"/>
    </source>
</evidence>
<evidence type="ECO:0000256" key="5">
    <source>
        <dbReference type="HAMAP-Rule" id="MF_00376"/>
    </source>
</evidence>
<comment type="catalytic activity">
    <reaction evidence="5">
        <text>3'-dephospho-CoA + ATP = ADP + CoA + H(+)</text>
        <dbReference type="Rhea" id="RHEA:18245"/>
        <dbReference type="ChEBI" id="CHEBI:15378"/>
        <dbReference type="ChEBI" id="CHEBI:30616"/>
        <dbReference type="ChEBI" id="CHEBI:57287"/>
        <dbReference type="ChEBI" id="CHEBI:57328"/>
        <dbReference type="ChEBI" id="CHEBI:456216"/>
        <dbReference type="EC" id="2.7.1.24"/>
    </reaction>
</comment>
<comment type="subcellular location">
    <subcellularLocation>
        <location evidence="5">Cytoplasm</location>
    </subcellularLocation>
</comment>
<proteinExistence type="inferred from homology"/>
<evidence type="ECO:0000313" key="7">
    <source>
        <dbReference type="EMBL" id="ALC84196.1"/>
    </source>
</evidence>
<dbReference type="Pfam" id="PF01121">
    <property type="entry name" value="CoaE"/>
    <property type="match status" value="1"/>
</dbReference>
<evidence type="ECO:0000256" key="6">
    <source>
        <dbReference type="NCBIfam" id="TIGR00152"/>
    </source>
</evidence>
<evidence type="ECO:0000256" key="4">
    <source>
        <dbReference type="ARBA" id="ARBA00022993"/>
    </source>
</evidence>
<sequence length="199" mass="22367">MTIVIGLTGGIATGKSTVADMMKKEQIPVIDADILAREAVAKEKPAFKKIIEAFGKDILMESGELNRVKLGSIVFADEQKRQLLNQIIHPEVRKEMVNQRDDLIQSGHKLVVLDIPLLFESGLEHFVDYILVVSASEELQLDRLMKRNHLSEEQARNRINAQLPLEEKKKKADAVIDNSGEISETKAQLYRILNKLTAN</sequence>
<comment type="function">
    <text evidence="5">Catalyzes the phosphorylation of the 3'-hydroxyl group of dephosphocoenzyme A to form coenzyme A.</text>
</comment>